<dbReference type="InterPro" id="IPR012337">
    <property type="entry name" value="RNaseH-like_sf"/>
</dbReference>
<dbReference type="InterPro" id="IPR036397">
    <property type="entry name" value="RNaseH_sf"/>
</dbReference>
<dbReference type="EMBL" id="NFIE01000003">
    <property type="protein sequence ID" value="OUN89454.1"/>
    <property type="molecule type" value="Genomic_DNA"/>
</dbReference>
<dbReference type="InterPro" id="IPR013520">
    <property type="entry name" value="Ribonucl_H"/>
</dbReference>
<evidence type="ECO:0000256" key="3">
    <source>
        <dbReference type="ARBA" id="ARBA00022839"/>
    </source>
</evidence>
<dbReference type="PANTHER" id="PTHR30231:SF4">
    <property type="entry name" value="PROTEIN NEN2"/>
    <property type="match status" value="1"/>
</dbReference>
<protein>
    <submittedName>
        <fullName evidence="5">DNA polymerase III subunit epsilon</fullName>
    </submittedName>
</protein>
<keyword evidence="3" id="KW-0269">Exonuclease</keyword>
<sequence length="208" mass="23418">MARWYESGDISSLRTMPPEKILCVDVETTGVDPSHDEIVQIGIIRGDGEVLASHYIRPERHVDWPAAQRVHGITPATVAGCPPLTHFARKLQSYFAGARLVVGYNVSFDLAFLRAAGILHESVPTFDVMREFAPVAGRWDPVRRRYAWVSLEYCARYYSFHGRAHDALEDAQATLWCFWSMLERGGGSPVSSSACSYLNIVERFAKRR</sequence>
<organism evidence="5 6">
    <name type="scientific">[Collinsella] massiliensis</name>
    <dbReference type="NCBI Taxonomy" id="1232426"/>
    <lineage>
        <taxon>Bacteria</taxon>
        <taxon>Bacillati</taxon>
        <taxon>Actinomycetota</taxon>
        <taxon>Coriobacteriia</taxon>
        <taxon>Coriobacteriales</taxon>
        <taxon>Coriobacteriaceae</taxon>
        <taxon>Enorma</taxon>
    </lineage>
</organism>
<comment type="caution">
    <text evidence="5">The sequence shown here is derived from an EMBL/GenBank/DDBJ whole genome shotgun (WGS) entry which is preliminary data.</text>
</comment>
<feature type="domain" description="Exonuclease" evidence="4">
    <location>
        <begin position="20"/>
        <end position="187"/>
    </location>
</feature>
<evidence type="ECO:0000313" key="6">
    <source>
        <dbReference type="Proteomes" id="UP000195781"/>
    </source>
</evidence>
<dbReference type="CDD" id="cd06127">
    <property type="entry name" value="DEDDh"/>
    <property type="match status" value="1"/>
</dbReference>
<dbReference type="Gene3D" id="3.30.420.10">
    <property type="entry name" value="Ribonuclease H-like superfamily/Ribonuclease H"/>
    <property type="match status" value="1"/>
</dbReference>
<dbReference type="Pfam" id="PF00929">
    <property type="entry name" value="RNase_T"/>
    <property type="match status" value="1"/>
</dbReference>
<evidence type="ECO:0000256" key="1">
    <source>
        <dbReference type="ARBA" id="ARBA00022722"/>
    </source>
</evidence>
<evidence type="ECO:0000313" key="5">
    <source>
        <dbReference type="EMBL" id="OUN89454.1"/>
    </source>
</evidence>
<dbReference type="GO" id="GO:0008408">
    <property type="term" value="F:3'-5' exonuclease activity"/>
    <property type="evidence" value="ECO:0007669"/>
    <property type="project" value="TreeGrafter"/>
</dbReference>
<dbReference type="SUPFAM" id="SSF53098">
    <property type="entry name" value="Ribonuclease H-like"/>
    <property type="match status" value="1"/>
</dbReference>
<keyword evidence="1" id="KW-0540">Nuclease</keyword>
<dbReference type="PANTHER" id="PTHR30231">
    <property type="entry name" value="DNA POLYMERASE III SUBUNIT EPSILON"/>
    <property type="match status" value="1"/>
</dbReference>
<dbReference type="SMART" id="SM00479">
    <property type="entry name" value="EXOIII"/>
    <property type="match status" value="1"/>
</dbReference>
<dbReference type="OrthoDB" id="190275at2"/>
<keyword evidence="6" id="KW-1185">Reference proteome</keyword>
<keyword evidence="2" id="KW-0378">Hydrolase</keyword>
<gene>
    <name evidence="5" type="ORF">B5G02_01485</name>
</gene>
<proteinExistence type="predicted"/>
<dbReference type="RefSeq" id="WP_094334902.1">
    <property type="nucleotide sequence ID" value="NZ_NFIE01000003.1"/>
</dbReference>
<evidence type="ECO:0000259" key="4">
    <source>
        <dbReference type="SMART" id="SM00479"/>
    </source>
</evidence>
<name>A0A1Y3XV82_9ACTN</name>
<accession>A0A1Y3XV82</accession>
<dbReference type="GO" id="GO:0003676">
    <property type="term" value="F:nucleic acid binding"/>
    <property type="evidence" value="ECO:0007669"/>
    <property type="project" value="InterPro"/>
</dbReference>
<evidence type="ECO:0000256" key="2">
    <source>
        <dbReference type="ARBA" id="ARBA00022801"/>
    </source>
</evidence>
<dbReference type="AlphaFoldDB" id="A0A1Y3XV82"/>
<dbReference type="Proteomes" id="UP000195781">
    <property type="component" value="Unassembled WGS sequence"/>
</dbReference>
<reference evidence="6" key="1">
    <citation type="submission" date="2017-04" db="EMBL/GenBank/DDBJ databases">
        <title>Function of individual gut microbiota members based on whole genome sequencing of pure cultures obtained from chicken caecum.</title>
        <authorList>
            <person name="Medvecky M."/>
            <person name="Cejkova D."/>
            <person name="Polansky O."/>
            <person name="Karasova D."/>
            <person name="Kubasova T."/>
            <person name="Cizek A."/>
            <person name="Rychlik I."/>
        </authorList>
    </citation>
    <scope>NUCLEOTIDE SEQUENCE [LARGE SCALE GENOMIC DNA]</scope>
    <source>
        <strain evidence="6">An5</strain>
    </source>
</reference>